<dbReference type="Proteomes" id="UP001162992">
    <property type="component" value="Chromosome 5"/>
</dbReference>
<organism evidence="1 2">
    <name type="scientific">Diphasiastrum complanatum</name>
    <name type="common">Issler's clubmoss</name>
    <name type="synonym">Lycopodium complanatum</name>
    <dbReference type="NCBI Taxonomy" id="34168"/>
    <lineage>
        <taxon>Eukaryota</taxon>
        <taxon>Viridiplantae</taxon>
        <taxon>Streptophyta</taxon>
        <taxon>Embryophyta</taxon>
        <taxon>Tracheophyta</taxon>
        <taxon>Lycopodiopsida</taxon>
        <taxon>Lycopodiales</taxon>
        <taxon>Lycopodiaceae</taxon>
        <taxon>Lycopodioideae</taxon>
        <taxon>Diphasiastrum</taxon>
    </lineage>
</organism>
<reference evidence="2" key="1">
    <citation type="journal article" date="2024" name="Proc. Natl. Acad. Sci. U.S.A.">
        <title>Extraordinary preservation of gene collinearity over three hundred million years revealed in homosporous lycophytes.</title>
        <authorList>
            <person name="Li C."/>
            <person name="Wickell D."/>
            <person name="Kuo L.Y."/>
            <person name="Chen X."/>
            <person name="Nie B."/>
            <person name="Liao X."/>
            <person name="Peng D."/>
            <person name="Ji J."/>
            <person name="Jenkins J."/>
            <person name="Williams M."/>
            <person name="Shu S."/>
            <person name="Plott C."/>
            <person name="Barry K."/>
            <person name="Rajasekar S."/>
            <person name="Grimwood J."/>
            <person name="Han X."/>
            <person name="Sun S."/>
            <person name="Hou Z."/>
            <person name="He W."/>
            <person name="Dai G."/>
            <person name="Sun C."/>
            <person name="Schmutz J."/>
            <person name="Leebens-Mack J.H."/>
            <person name="Li F.W."/>
            <person name="Wang L."/>
        </authorList>
    </citation>
    <scope>NUCLEOTIDE SEQUENCE [LARGE SCALE GENOMIC DNA]</scope>
    <source>
        <strain evidence="2">cv. PW_Plant_1</strain>
    </source>
</reference>
<gene>
    <name evidence="1" type="ORF">O6H91_05G036700</name>
</gene>
<evidence type="ECO:0000313" key="1">
    <source>
        <dbReference type="EMBL" id="KAJ7555419.1"/>
    </source>
</evidence>
<evidence type="ECO:0000313" key="2">
    <source>
        <dbReference type="Proteomes" id="UP001162992"/>
    </source>
</evidence>
<dbReference type="EMBL" id="CM055096">
    <property type="protein sequence ID" value="KAJ7555419.1"/>
    <property type="molecule type" value="Genomic_DNA"/>
</dbReference>
<keyword evidence="2" id="KW-1185">Reference proteome</keyword>
<comment type="caution">
    <text evidence="1">The sequence shown here is derived from an EMBL/GenBank/DDBJ whole genome shotgun (WGS) entry which is preliminary data.</text>
</comment>
<accession>A0ACC2DM86</accession>
<name>A0ACC2DM86_DIPCM</name>
<protein>
    <submittedName>
        <fullName evidence="1">Uncharacterized protein</fullName>
    </submittedName>
</protein>
<proteinExistence type="predicted"/>
<sequence>MEGPCRLFVEHDIPPSPNRGTNTADWLLDYGGSSWLAYGAHNSVVITVAPLPFSKEEAALGQLFQQVIQIQTHDKSFQEEKGWVTNVVWAPLGPSLGLLAVASGNSIRVFAPKKLGFIKICRELTESPMAWEQKNVALHDFQVLGCTWTQSGDGLLAVGSEVVMWKLATENLEPLWKAQVYSPQSLVAATWSIEGLAATAVGDVREEQGIPETHSSKGLSTSSLENGTLCKNPKGSVKIWGWEENVGLQNVELLHPKPVLSLQWRPSSGQSWGLDSERSGKYHRLVLLTFCKDGVIRLWLEIDSGKARAEKAHNKEPAGNRLKPAFFVSAVIDTIKDVLGSFNHDVFVMWAHETRIKNLTRAEEGKSESIATVAPISQIAPCEWLVGLGPCGSLTLWSVHCLDDIYPPRCPRVMMWQQRSGLLPSICTSIADKVNSPLCLLNFKVVANRPENGLSGPPSSIDLFENFMGGHHRWSRIWPPVSAIGGDGGSNGAALLSSSAKKNAWGISSELLHVYGHLGSVISMATHPVTSTRLAASLDDKGVVLIWFLTPCLGPSFDIGSFQVPVWRLSDRSEDRLFCFGMLDMLAWAPPILPGSRAVLVVGSSCSIDCYLISKTGNSIKEKFGAFSIVHDHLLRLTLPLFGTNDNLKGVYTVSRAPPEMSDQGKASFSVVGIGQQSSLLSWNLEIQVDSRDKALHSDPVGISTCDQMQDSGIGLIDELDIYQIDSLRNKESICTASFQQSKGCTRYLDDFANERGLINFKCNLLDSTGLNDMFEMTCVDVATTPMEYFETSQIVPEALVQRTSAYDLVTGDVDGFLRFWKVHLDTLSIPSVKGKSFWECVGVVQIATQPLKLIAVALGGGIIAFAESLSGGLQRIKILEVMYCSMKLELVLSGEILVTDPVTTMSWFDLRNAQLLLGVASQNHVCVYAETKVSFKEFCDSSKNFRENSAKSSWVCLASVSLSFSVGKLLWAPNGSILVASESHVCALSQWTSLALSKENDTFGDKEAFTNFKRCAGNFQGSCISQTPSKDNPHCKSLIKQWLHCLFQKKSSCTLLEAAGAISCPLPEYHPKSILHFLQTGKQKQARSCLRHLGKHLISASQAFSETEDFRCEYTSSSFPKFNIPHMHLEDLFDLKNENTKMDSNLQVQELFSNVNTSSHLFGQEASSSVLSKKYDFLDTKAWLDDQINGAYQEELQSNVSKGYDGILKSGGAEHLTVAEADLLVNAIDHCAEVPGILVEEKSQILATIDVLAEIDSGEQAHQFASLDQAGQRFWLATRYVARLNARKVDGINFGSDIIVDSKAMAWAFQSENKEALLDMCLSKKLSWPSLRAFGVGFWLTDIRLLRITMEKLARAQYLERKDPKDCAPLYLALGRQSVLSGLFKLGKDERDKPLVEFLSRNFQDEKNKAAALKNAYTLMGKHRHELAVGLFLLGGDLSSASSVCVKNLGDPQLGLVICHLVEGSAGPTGFNLISKSLIPAAREDGDNWLASLLRSLLQDPTGSLCELTSSKELTAVDRPSDSERDLKDLITETSTTSRCFLLDSDIGYYCKVLATKPAMRAVLTDAGISETISKASFTASFALKRTGLPLQALEQLDSCLKKKMKIKASPPVDEPNLFEGQKGTICHLNSSSTDKGVHSWISPAVGAGIEKSLRETLALQYLAQLLLDHHGHANSLSKDVGNKEVAAGSLAKADLQLCKDLDFLTRSFSLDMQHIAIALATVAQHYGSYHLSCRLACGKAQSEDKFHLANELEVADYANKLLYLFNREAPWMVCRIVLARTKSVYSGLNENDTSQTNVLVGDGRKFDQTGFERDLNLLEAQLLQLIRFSKELLLLADALSATGCNDIFGDERKVSKGESKRNTRSVLYLFPFVCLIAAAWLGRKPRALLALVKPACNVAQTIANPRLALFNFNLEGNNLDSFCAKWSRTSMEATVAVKLEATSISTLQGRNSTQTTKEELSSDALWLGMGYSLWSHLLSSVKQNLHGTASEVSYVGYGRTSPLQSAARIAKSHPITPSSLSPLSSPPSTKESHVSGRSPLPPDFIMERDSTNKASSTALKDLEGILLNSLACISTGLRKQMASSFRGILQSDVSFSLLDMFSGNQEHKDDSWRELYKLLVDWEEIESCLRLEGIDLRRSDILRHADAGWSVSSNESIQVCGSSKTGNGGTSSSSSSANTKTTTSEAQHGFNTKHTAAQGLNGNLEPEKQTTTIRFQKAEEIFHISGELFEALCVNTCSPSQVVIASNRKGLIYYDLKTHSTFTGSIDNFWSEADWPRNGWAGSVSTPVPTFVSPGVGLGSKEGSGIGLGGATVGIGALERAGKDIGKGAVGFGIPGYAGMAAWGLGWEEWEDFDGFVDPPATIENVGTKAMDAHPLRPLFLVGSNNTHVYLWEFGKSLATATYGVLPAANVPPPYALASISAVRFDRSGDRFATAALDGTVCTWQLEVGGRSNVCPTESSLCFTRHATDVKFVGASGGIIAATGSSQSGENLVIWDTLAPPASSRVSVVCHEGGARCLDLFDHVGSSSPLIVTGGKAGDVSVHDFRYIATGKSKRQKSSKLDSSTSDKPSTYKEHSAGGGLVWFIPKAHSASITTVSAVPGTSLFLTGSKDGDVKLWDVKSCELVSHWSKVHERHMFLQHNSRGFGAVLQAAVTAIQVVPSGFITCGGDGAVRLFQHLNYGVTGDGG</sequence>